<keyword evidence="1 2" id="KW-0732">Signal</keyword>
<dbReference type="CDD" id="cd00995">
    <property type="entry name" value="PBP2_NikA_DppA_OppA_like"/>
    <property type="match status" value="1"/>
</dbReference>
<feature type="domain" description="Solute-binding protein family 5" evidence="3">
    <location>
        <begin position="98"/>
        <end position="447"/>
    </location>
</feature>
<dbReference type="Gene3D" id="3.10.105.10">
    <property type="entry name" value="Dipeptide-binding Protein, Domain 3"/>
    <property type="match status" value="1"/>
</dbReference>
<dbReference type="PIRSF" id="PIRSF002741">
    <property type="entry name" value="MppA"/>
    <property type="match status" value="1"/>
</dbReference>
<gene>
    <name evidence="4" type="ORF">R3Q16_01070</name>
</gene>
<feature type="chain" id="PRO_5046825931" evidence="2">
    <location>
        <begin position="35"/>
        <end position="530"/>
    </location>
</feature>
<comment type="caution">
    <text evidence="4">The sequence shown here is derived from an EMBL/GenBank/DDBJ whole genome shotgun (WGS) entry which is preliminary data.</text>
</comment>
<evidence type="ECO:0000259" key="3">
    <source>
        <dbReference type="Pfam" id="PF00496"/>
    </source>
</evidence>
<protein>
    <submittedName>
        <fullName evidence="4">ABC transporter substrate-binding protein</fullName>
    </submittedName>
</protein>
<dbReference type="PANTHER" id="PTHR30290">
    <property type="entry name" value="PERIPLASMIC BINDING COMPONENT OF ABC TRANSPORTER"/>
    <property type="match status" value="1"/>
</dbReference>
<evidence type="ECO:0000313" key="5">
    <source>
        <dbReference type="Proteomes" id="UP001185927"/>
    </source>
</evidence>
<feature type="signal peptide" evidence="2">
    <location>
        <begin position="1"/>
        <end position="34"/>
    </location>
</feature>
<evidence type="ECO:0000256" key="1">
    <source>
        <dbReference type="ARBA" id="ARBA00022729"/>
    </source>
</evidence>
<keyword evidence="5" id="KW-1185">Reference proteome</keyword>
<name>A0ABU4BM38_RHOGO</name>
<dbReference type="RefSeq" id="WP_317540381.1">
    <property type="nucleotide sequence ID" value="NZ_JAWLKB010000001.1"/>
</dbReference>
<dbReference type="EMBL" id="JAWLKB010000001">
    <property type="protein sequence ID" value="MDV6265179.1"/>
    <property type="molecule type" value="Genomic_DNA"/>
</dbReference>
<dbReference type="Pfam" id="PF00496">
    <property type="entry name" value="SBP_bac_5"/>
    <property type="match status" value="1"/>
</dbReference>
<proteinExistence type="predicted"/>
<dbReference type="PANTHER" id="PTHR30290:SF38">
    <property type="entry name" value="D,D-DIPEPTIDE-BINDING PERIPLASMIC PROTEIN DDPA-RELATED"/>
    <property type="match status" value="1"/>
</dbReference>
<dbReference type="InterPro" id="IPR000914">
    <property type="entry name" value="SBP_5_dom"/>
</dbReference>
<dbReference type="Gene3D" id="3.40.190.10">
    <property type="entry name" value="Periplasmic binding protein-like II"/>
    <property type="match status" value="1"/>
</dbReference>
<reference evidence="4 5" key="1">
    <citation type="submission" date="2023-10" db="EMBL/GenBank/DDBJ databases">
        <title>Development of a sustainable strategy for remediation of hydrocarbon-contaminated territories based on the waste exchange concept.</title>
        <authorList>
            <person name="Krivoruchko A."/>
        </authorList>
    </citation>
    <scope>NUCLEOTIDE SEQUENCE [LARGE SCALE GENOMIC DNA]</scope>
    <source>
        <strain evidence="4 5">IEGM 1203</strain>
    </source>
</reference>
<dbReference type="SUPFAM" id="SSF53850">
    <property type="entry name" value="Periplasmic binding protein-like II"/>
    <property type="match status" value="1"/>
</dbReference>
<accession>A0ABU4BM38</accession>
<dbReference type="InterPro" id="IPR039424">
    <property type="entry name" value="SBP_5"/>
</dbReference>
<sequence length="530" mass="56842">MSEAMMARSRSFLTATVAATISATLILSGCSGSASDTGDRNATTAGEPVLGGIARILQPAEPRSLDPAALTNSWAHQPVIGNALYGTLMINDTVTLEIEYTMATDFSTTDDGTNFVLTLQPGLTFTDGNPLDAAAVKFNWDRLRDPALGSTSIRQAAQVTSTEVIDATTLKVALVSANPNFAQGLINTGMNWIASPTALQKGQGEFDKAPIGAGPFTLAKWTRQDTIELEKNPRYWDAPKPYLDGITIRMPADSTQRVNTITTDGADLSSEASWMTLSKAEEAGFSTEVVPTGGGQFIAMNIRRAPFNDERARQAVVLAADTDALNSSVYSGKGQIAQTLFPESSPFYTNISLHTQNKEKAQKLFDELAAEGKPVTFTFLSYPTTESKSLGESLQAQLSAFKNVQVQVEVADYAAVTARAGSRDFDTMISTAVIADPDYALWTAFHGLSPGNFTGINDPELNAALDAGRTSTTVEGRKRAYETVQDRLVALTPVLWTIRPAPSVMAGKNLRGIEMYALGSPLPEELWLQK</sequence>
<organism evidence="4 5">
    <name type="scientific">Rhodococcus globerulus</name>
    <dbReference type="NCBI Taxonomy" id="33008"/>
    <lineage>
        <taxon>Bacteria</taxon>
        <taxon>Bacillati</taxon>
        <taxon>Actinomycetota</taxon>
        <taxon>Actinomycetes</taxon>
        <taxon>Mycobacteriales</taxon>
        <taxon>Nocardiaceae</taxon>
        <taxon>Rhodococcus</taxon>
    </lineage>
</organism>
<evidence type="ECO:0000256" key="2">
    <source>
        <dbReference type="SAM" id="SignalP"/>
    </source>
</evidence>
<dbReference type="InterPro" id="IPR030678">
    <property type="entry name" value="Peptide/Ni-bd"/>
</dbReference>
<dbReference type="Proteomes" id="UP001185927">
    <property type="component" value="Unassembled WGS sequence"/>
</dbReference>
<evidence type="ECO:0000313" key="4">
    <source>
        <dbReference type="EMBL" id="MDV6265179.1"/>
    </source>
</evidence>